<accession>A0ABT0L7P1</accession>
<dbReference type="RefSeq" id="WP_248938812.1">
    <property type="nucleotide sequence ID" value="NZ_JAKIKS010000007.1"/>
</dbReference>
<reference evidence="2 3" key="1">
    <citation type="submission" date="2022-01" db="EMBL/GenBank/DDBJ databases">
        <title>Whole genome-based taxonomy of the Shewanellaceae.</title>
        <authorList>
            <person name="Martin-Rodriguez A.J."/>
        </authorList>
    </citation>
    <scope>NUCLEOTIDE SEQUENCE [LARGE SCALE GENOMIC DNA]</scope>
    <source>
        <strain evidence="2 3">DSM 17177</strain>
    </source>
</reference>
<comment type="caution">
    <text evidence="2">The sequence shown here is derived from an EMBL/GenBank/DDBJ whole genome shotgun (WGS) entry which is preliminary data.</text>
</comment>
<feature type="transmembrane region" description="Helical" evidence="1">
    <location>
        <begin position="6"/>
        <end position="30"/>
    </location>
</feature>
<evidence type="ECO:0008006" key="4">
    <source>
        <dbReference type="Google" id="ProtNLM"/>
    </source>
</evidence>
<evidence type="ECO:0000313" key="3">
    <source>
        <dbReference type="Proteomes" id="UP001203423"/>
    </source>
</evidence>
<proteinExistence type="predicted"/>
<sequence length="89" mass="10309">MAHLSNWLLFAVAALSMMLTVLVPLFIGLYRAQQNIHNQLNEHKTHVAQTYATKDDVKVLGDRMEKQMTKGFEQLKELLQSQLNQKNER</sequence>
<keyword evidence="1" id="KW-0472">Membrane</keyword>
<dbReference type="EMBL" id="JAKIKS010000007">
    <property type="protein sequence ID" value="MCL1123525.1"/>
    <property type="molecule type" value="Genomic_DNA"/>
</dbReference>
<keyword evidence="1" id="KW-1133">Transmembrane helix</keyword>
<keyword evidence="3" id="KW-1185">Reference proteome</keyword>
<keyword evidence="1" id="KW-0812">Transmembrane</keyword>
<name>A0ABT0L7P1_9GAMM</name>
<dbReference type="Proteomes" id="UP001203423">
    <property type="component" value="Unassembled WGS sequence"/>
</dbReference>
<evidence type="ECO:0000256" key="1">
    <source>
        <dbReference type="SAM" id="Phobius"/>
    </source>
</evidence>
<evidence type="ECO:0000313" key="2">
    <source>
        <dbReference type="EMBL" id="MCL1123525.1"/>
    </source>
</evidence>
<organism evidence="2 3">
    <name type="scientific">Shewanella surugensis</name>
    <dbReference type="NCBI Taxonomy" id="212020"/>
    <lineage>
        <taxon>Bacteria</taxon>
        <taxon>Pseudomonadati</taxon>
        <taxon>Pseudomonadota</taxon>
        <taxon>Gammaproteobacteria</taxon>
        <taxon>Alteromonadales</taxon>
        <taxon>Shewanellaceae</taxon>
        <taxon>Shewanella</taxon>
    </lineage>
</organism>
<gene>
    <name evidence="2" type="ORF">L2764_03270</name>
</gene>
<protein>
    <recommendedName>
        <fullName evidence="4">Phage shock protein B</fullName>
    </recommendedName>
</protein>